<reference evidence="1" key="1">
    <citation type="submission" date="2014-11" db="EMBL/GenBank/DDBJ databases">
        <authorList>
            <person name="Amaro Gonzalez C."/>
        </authorList>
    </citation>
    <scope>NUCLEOTIDE SEQUENCE</scope>
</reference>
<organism evidence="1">
    <name type="scientific">Anguilla anguilla</name>
    <name type="common">European freshwater eel</name>
    <name type="synonym">Muraena anguilla</name>
    <dbReference type="NCBI Taxonomy" id="7936"/>
    <lineage>
        <taxon>Eukaryota</taxon>
        <taxon>Metazoa</taxon>
        <taxon>Chordata</taxon>
        <taxon>Craniata</taxon>
        <taxon>Vertebrata</taxon>
        <taxon>Euteleostomi</taxon>
        <taxon>Actinopterygii</taxon>
        <taxon>Neopterygii</taxon>
        <taxon>Teleostei</taxon>
        <taxon>Anguilliformes</taxon>
        <taxon>Anguillidae</taxon>
        <taxon>Anguilla</taxon>
    </lineage>
</organism>
<sequence length="53" mass="6159">MEVLSWVEVKACIVSYGFQHSDCSSLFIASKHFTFFSSVFYGKSFFNMFVMLQ</sequence>
<reference evidence="1" key="2">
    <citation type="journal article" date="2015" name="Fish Shellfish Immunol.">
        <title>Early steps in the European eel (Anguilla anguilla)-Vibrio vulnificus interaction in the gills: Role of the RtxA13 toxin.</title>
        <authorList>
            <person name="Callol A."/>
            <person name="Pajuelo D."/>
            <person name="Ebbesson L."/>
            <person name="Teles M."/>
            <person name="MacKenzie S."/>
            <person name="Amaro C."/>
        </authorList>
    </citation>
    <scope>NUCLEOTIDE SEQUENCE</scope>
</reference>
<protein>
    <submittedName>
        <fullName evidence="1">Uncharacterized protein</fullName>
    </submittedName>
</protein>
<proteinExistence type="predicted"/>
<name>A0A0E9WL41_ANGAN</name>
<dbReference type="EMBL" id="GBXM01018374">
    <property type="protein sequence ID" value="JAH90203.1"/>
    <property type="molecule type" value="Transcribed_RNA"/>
</dbReference>
<dbReference type="AlphaFoldDB" id="A0A0E9WL41"/>
<accession>A0A0E9WL41</accession>
<evidence type="ECO:0000313" key="1">
    <source>
        <dbReference type="EMBL" id="JAH90203.1"/>
    </source>
</evidence>